<keyword evidence="2" id="KW-0560">Oxidoreductase</keyword>
<dbReference type="GO" id="GO:0006694">
    <property type="term" value="P:steroid biosynthetic process"/>
    <property type="evidence" value="ECO:0007669"/>
    <property type="project" value="InterPro"/>
</dbReference>
<dbReference type="InterPro" id="IPR050177">
    <property type="entry name" value="Lipid_A_modif_metabolic_enz"/>
</dbReference>
<dbReference type="InterPro" id="IPR036291">
    <property type="entry name" value="NAD(P)-bd_dom_sf"/>
</dbReference>
<dbReference type="GO" id="GO:0016616">
    <property type="term" value="F:oxidoreductase activity, acting on the CH-OH group of donors, NAD or NADP as acceptor"/>
    <property type="evidence" value="ECO:0007669"/>
    <property type="project" value="InterPro"/>
</dbReference>
<evidence type="ECO:0000259" key="3">
    <source>
        <dbReference type="Pfam" id="PF01073"/>
    </source>
</evidence>
<proteinExistence type="inferred from homology"/>
<protein>
    <recommendedName>
        <fullName evidence="3">3-beta hydroxysteroid dehydrogenase/isomerase domain-containing protein</fullName>
    </recommendedName>
</protein>
<dbReference type="AlphaFoldDB" id="A0AAN6XZ66"/>
<comment type="caution">
    <text evidence="4">The sequence shown here is derived from an EMBL/GenBank/DDBJ whole genome shotgun (WGS) entry which is preliminary data.</text>
</comment>
<feature type="domain" description="3-beta hydroxysteroid dehydrogenase/isomerase" evidence="3">
    <location>
        <begin position="13"/>
        <end position="291"/>
    </location>
</feature>
<accession>A0AAN6XZ66</accession>
<organism evidence="4 5">
    <name type="scientific">Rhypophila decipiens</name>
    <dbReference type="NCBI Taxonomy" id="261697"/>
    <lineage>
        <taxon>Eukaryota</taxon>
        <taxon>Fungi</taxon>
        <taxon>Dikarya</taxon>
        <taxon>Ascomycota</taxon>
        <taxon>Pezizomycotina</taxon>
        <taxon>Sordariomycetes</taxon>
        <taxon>Sordariomycetidae</taxon>
        <taxon>Sordariales</taxon>
        <taxon>Naviculisporaceae</taxon>
        <taxon>Rhypophila</taxon>
    </lineage>
</organism>
<dbReference type="PROSITE" id="PS51257">
    <property type="entry name" value="PROKAR_LIPOPROTEIN"/>
    <property type="match status" value="1"/>
</dbReference>
<gene>
    <name evidence="4" type="ORF">QBC37DRAFT_453221</name>
</gene>
<reference evidence="4" key="2">
    <citation type="submission" date="2023-05" db="EMBL/GenBank/DDBJ databases">
        <authorList>
            <consortium name="Lawrence Berkeley National Laboratory"/>
            <person name="Steindorff A."/>
            <person name="Hensen N."/>
            <person name="Bonometti L."/>
            <person name="Westerberg I."/>
            <person name="Brannstrom I.O."/>
            <person name="Guillou S."/>
            <person name="Cros-Aarteil S."/>
            <person name="Calhoun S."/>
            <person name="Haridas S."/>
            <person name="Kuo A."/>
            <person name="Mondo S."/>
            <person name="Pangilinan J."/>
            <person name="Riley R."/>
            <person name="Labutti K."/>
            <person name="Andreopoulos B."/>
            <person name="Lipzen A."/>
            <person name="Chen C."/>
            <person name="Yanf M."/>
            <person name="Daum C."/>
            <person name="Ng V."/>
            <person name="Clum A."/>
            <person name="Ohm R."/>
            <person name="Martin F."/>
            <person name="Silar P."/>
            <person name="Natvig D."/>
            <person name="Lalanne C."/>
            <person name="Gautier V."/>
            <person name="Ament-Velasquez S.L."/>
            <person name="Kruys A."/>
            <person name="Hutchinson M.I."/>
            <person name="Powell A.J."/>
            <person name="Barry K."/>
            <person name="Miller A.N."/>
            <person name="Grigoriev I.V."/>
            <person name="Debuchy R."/>
            <person name="Gladieux P."/>
            <person name="Thoren M.H."/>
            <person name="Johannesson H."/>
        </authorList>
    </citation>
    <scope>NUCLEOTIDE SEQUENCE</scope>
    <source>
        <strain evidence="4">PSN293</strain>
    </source>
</reference>
<dbReference type="EMBL" id="MU858246">
    <property type="protein sequence ID" value="KAK4208381.1"/>
    <property type="molecule type" value="Genomic_DNA"/>
</dbReference>
<evidence type="ECO:0000256" key="1">
    <source>
        <dbReference type="ARBA" id="ARBA00009219"/>
    </source>
</evidence>
<dbReference type="PANTHER" id="PTHR43245:SF51">
    <property type="entry name" value="SHORT CHAIN DEHYDROGENASE_REDUCTASE FAMILY 42E, MEMBER 2"/>
    <property type="match status" value="1"/>
</dbReference>
<dbReference type="Proteomes" id="UP001301769">
    <property type="component" value="Unassembled WGS sequence"/>
</dbReference>
<dbReference type="Pfam" id="PF01073">
    <property type="entry name" value="3Beta_HSD"/>
    <property type="match status" value="1"/>
</dbReference>
<evidence type="ECO:0000256" key="2">
    <source>
        <dbReference type="ARBA" id="ARBA00023002"/>
    </source>
</evidence>
<evidence type="ECO:0000313" key="5">
    <source>
        <dbReference type="Proteomes" id="UP001301769"/>
    </source>
</evidence>
<sequence>MASKPQALPSPIIVTGSCGFIGSHLVDGILALDPSSEIHVLDIKHRNLANGVKYHLTDVSDAAAIDAIFHKIKPKVIFHVATADALSRNDSILRRVIVDGTHNVLTSAIKVATVQAFVFTSTSSLVHDNVSDLINADETFPVLQYPQQKKAYTLCKAVAEAEVLAANNTAAENGMLTGAIRPVTNFGPRDYTMTGKMVASIREGKGRYQIGNGQNIFSFTYVSDTVDAHLLLATALVRIYGTAPTRLDAAKSSGSREEVDRPDGQAFNVTNDEDWLFWDFQRALATSIGHPIDPASVIVVLFWLAVSMAWLAEWLKWIVTFGRGKSAVTWEAIYYTAHHRTVSCAKAKRVLGYKPRVKMQEGMDITGKWFVELEKNPKREAGNE</sequence>
<dbReference type="PANTHER" id="PTHR43245">
    <property type="entry name" value="BIFUNCTIONAL POLYMYXIN RESISTANCE PROTEIN ARNA"/>
    <property type="match status" value="1"/>
</dbReference>
<reference evidence="4" key="1">
    <citation type="journal article" date="2023" name="Mol. Phylogenet. Evol.">
        <title>Genome-scale phylogeny and comparative genomics of the fungal order Sordariales.</title>
        <authorList>
            <person name="Hensen N."/>
            <person name="Bonometti L."/>
            <person name="Westerberg I."/>
            <person name="Brannstrom I.O."/>
            <person name="Guillou S."/>
            <person name="Cros-Aarteil S."/>
            <person name="Calhoun S."/>
            <person name="Haridas S."/>
            <person name="Kuo A."/>
            <person name="Mondo S."/>
            <person name="Pangilinan J."/>
            <person name="Riley R."/>
            <person name="LaButti K."/>
            <person name="Andreopoulos B."/>
            <person name="Lipzen A."/>
            <person name="Chen C."/>
            <person name="Yan M."/>
            <person name="Daum C."/>
            <person name="Ng V."/>
            <person name="Clum A."/>
            <person name="Steindorff A."/>
            <person name="Ohm R.A."/>
            <person name="Martin F."/>
            <person name="Silar P."/>
            <person name="Natvig D.O."/>
            <person name="Lalanne C."/>
            <person name="Gautier V."/>
            <person name="Ament-Velasquez S.L."/>
            <person name="Kruys A."/>
            <person name="Hutchinson M.I."/>
            <person name="Powell A.J."/>
            <person name="Barry K."/>
            <person name="Miller A.N."/>
            <person name="Grigoriev I.V."/>
            <person name="Debuchy R."/>
            <person name="Gladieux P."/>
            <person name="Hiltunen Thoren M."/>
            <person name="Johannesson H."/>
        </authorList>
    </citation>
    <scope>NUCLEOTIDE SEQUENCE</scope>
    <source>
        <strain evidence="4">PSN293</strain>
    </source>
</reference>
<evidence type="ECO:0000313" key="4">
    <source>
        <dbReference type="EMBL" id="KAK4208381.1"/>
    </source>
</evidence>
<name>A0AAN6XZ66_9PEZI</name>
<comment type="similarity">
    <text evidence="1">Belongs to the 3-beta-HSD family.</text>
</comment>
<dbReference type="SUPFAM" id="SSF51735">
    <property type="entry name" value="NAD(P)-binding Rossmann-fold domains"/>
    <property type="match status" value="1"/>
</dbReference>
<keyword evidence="5" id="KW-1185">Reference proteome</keyword>
<dbReference type="InterPro" id="IPR002225">
    <property type="entry name" value="3Beta_OHSteriod_DH/Estase"/>
</dbReference>
<dbReference type="Gene3D" id="3.40.50.720">
    <property type="entry name" value="NAD(P)-binding Rossmann-like Domain"/>
    <property type="match status" value="1"/>
</dbReference>